<evidence type="ECO:0000256" key="1">
    <source>
        <dbReference type="SAM" id="Coils"/>
    </source>
</evidence>
<evidence type="ECO:0000256" key="2">
    <source>
        <dbReference type="SAM" id="MobiDB-lite"/>
    </source>
</evidence>
<comment type="caution">
    <text evidence="3">The sequence shown here is derived from an EMBL/GenBank/DDBJ whole genome shotgun (WGS) entry which is preliminary data.</text>
</comment>
<feature type="coiled-coil region" evidence="1">
    <location>
        <begin position="27"/>
        <end position="166"/>
    </location>
</feature>
<keyword evidence="4" id="KW-1185">Reference proteome</keyword>
<protein>
    <submittedName>
        <fullName evidence="3">Uncharacterized protein</fullName>
    </submittedName>
</protein>
<dbReference type="EMBL" id="CAJNDS010002274">
    <property type="protein sequence ID" value="CAE7405327.1"/>
    <property type="molecule type" value="Genomic_DNA"/>
</dbReference>
<feature type="region of interest" description="Disordered" evidence="2">
    <location>
        <begin position="431"/>
        <end position="459"/>
    </location>
</feature>
<evidence type="ECO:0000313" key="3">
    <source>
        <dbReference type="EMBL" id="CAE7405327.1"/>
    </source>
</evidence>
<evidence type="ECO:0000313" key="4">
    <source>
        <dbReference type="Proteomes" id="UP000604046"/>
    </source>
</evidence>
<name>A0A812QVD1_9DINO</name>
<dbReference type="OrthoDB" id="443129at2759"/>
<keyword evidence="1" id="KW-0175">Coiled coil</keyword>
<feature type="compositionally biased region" description="Basic and acidic residues" evidence="2">
    <location>
        <begin position="439"/>
        <end position="452"/>
    </location>
</feature>
<sequence>MAEADLGFLESLLEKAPTKESSQEDPLVAALARKAEAEKQRQEASQARWASCHQDHKVWLAEKNWRKAVRKKKEEERQRLAQEAAVEKARREAAARPAEIPASVRAEQEAKAKAEKALKEAQDLWLESEWQPLLEKRKQEARSKRIEAEEATRQRHQREVDRLRYERCGMEAEDDYAREFPEHLERECLRLSARAQTPRVAASIARSIELVLEMRGLEIRWKQSLEERRLEEQRKWLEELEERKERDYREWRQMVHEERRRRLRLQHREEHREASLREWKRLELQGRDALREEELKQAAALEEAFAKSDSQRKRLEQQGVSPGRVLEEAKALAEKQRKILEDVGPKQAEQELWEALLTKNRLARAQNTQKEPREKPRGEFHKVREDTIASTFRLRLSRPRQNLQHVPNVRSPEGEADGHSFGASFAILAQQQQQIKKKKQEEGKPGKDDFKPIDNFMEPRLSFQSMERDSDGHGLPALKTHSGYVEELEKSLKNISSTPSDLEKQVCCRRARMAMLS</sequence>
<proteinExistence type="predicted"/>
<feature type="coiled-coil region" evidence="1">
    <location>
        <begin position="223"/>
        <end position="250"/>
    </location>
</feature>
<gene>
    <name evidence="3" type="ORF">SNAT2548_LOCUS22048</name>
</gene>
<organism evidence="3 4">
    <name type="scientific">Symbiodinium natans</name>
    <dbReference type="NCBI Taxonomy" id="878477"/>
    <lineage>
        <taxon>Eukaryota</taxon>
        <taxon>Sar</taxon>
        <taxon>Alveolata</taxon>
        <taxon>Dinophyceae</taxon>
        <taxon>Suessiales</taxon>
        <taxon>Symbiodiniaceae</taxon>
        <taxon>Symbiodinium</taxon>
    </lineage>
</organism>
<reference evidence="3" key="1">
    <citation type="submission" date="2021-02" db="EMBL/GenBank/DDBJ databases">
        <authorList>
            <person name="Dougan E. K."/>
            <person name="Rhodes N."/>
            <person name="Thang M."/>
            <person name="Chan C."/>
        </authorList>
    </citation>
    <scope>NUCLEOTIDE SEQUENCE</scope>
</reference>
<dbReference type="AlphaFoldDB" id="A0A812QVD1"/>
<accession>A0A812QVD1</accession>
<dbReference type="Proteomes" id="UP000604046">
    <property type="component" value="Unassembled WGS sequence"/>
</dbReference>